<evidence type="ECO:0000256" key="1">
    <source>
        <dbReference type="ARBA" id="ARBA00022679"/>
    </source>
</evidence>
<organism evidence="2 3">
    <name type="scientific">Saccharomyces pastorianus</name>
    <name type="common">Lager yeast</name>
    <name type="synonym">Saccharomyces cerevisiae x Saccharomyces eubayanus</name>
    <dbReference type="NCBI Taxonomy" id="27292"/>
    <lineage>
        <taxon>Eukaryota</taxon>
        <taxon>Fungi</taxon>
        <taxon>Dikarya</taxon>
        <taxon>Ascomycota</taxon>
        <taxon>Saccharomycotina</taxon>
        <taxon>Saccharomycetes</taxon>
        <taxon>Saccharomycetales</taxon>
        <taxon>Saccharomycetaceae</taxon>
        <taxon>Saccharomyces</taxon>
    </lineage>
</organism>
<dbReference type="SUPFAM" id="SSF53335">
    <property type="entry name" value="S-adenosyl-L-methionine-dependent methyltransferases"/>
    <property type="match status" value="1"/>
</dbReference>
<keyword evidence="3" id="KW-1185">Reference proteome</keyword>
<dbReference type="InterPro" id="IPR019410">
    <property type="entry name" value="Methyltransf_16"/>
</dbReference>
<dbReference type="OrthoDB" id="433955at2759"/>
<keyword evidence="1 2" id="KW-0808">Transferase</keyword>
<dbReference type="GO" id="GO:0008757">
    <property type="term" value="F:S-adenosylmethionine-dependent methyltransferase activity"/>
    <property type="evidence" value="ECO:0007669"/>
    <property type="project" value="UniProtKB-ARBA"/>
</dbReference>
<dbReference type="PANTHER" id="PTHR14614">
    <property type="entry name" value="HEPATOCELLULAR CARCINOMA-ASSOCIATED ANTIGEN"/>
    <property type="match status" value="1"/>
</dbReference>
<keyword evidence="2" id="KW-0489">Methyltransferase</keyword>
<sequence length="419" mass="47948">MFDPLDLYTPDDIQVEALQFNLAEREPKDPCSPQRDEILTAVDEEQSDDDDTIIDNLDLPSVKYAPPEVILCILILLKPDRQVNFNQETGKNKSVLEVCKSHGLEPDLLKRLLSWYTEEWPNKRLNSLEKICNKIPMLRFTVSKELLLGYYTSVLKKYNNSCGLNDEIIQELLKELSSRISENCGRTAQPSIVRYFELRNLSTSIPLHEPSLTADNLGWKTWGSSLILSQLVVDHLDYLHTTNVNMLANSDIKQIKVLELGAGTGLVGLSWALKWKELYGTENIEIFVTDLPEIVTNLKKNVSLNNLGDFVQAEILDWTNPHDFIDKFGHENEFDVILIADPIYSPQHPEWVVNMISKFLAASGTCHLEIPLRAKYAKEREVLKLLLKESDLKVVEERHSEGVDDWGAVKYLYRQIVRN</sequence>
<dbReference type="GO" id="GO:0005829">
    <property type="term" value="C:cytosol"/>
    <property type="evidence" value="ECO:0007669"/>
    <property type="project" value="TreeGrafter"/>
</dbReference>
<dbReference type="Pfam" id="PF10294">
    <property type="entry name" value="Methyltransf_16"/>
    <property type="match status" value="1"/>
</dbReference>
<dbReference type="Gene3D" id="3.40.50.150">
    <property type="entry name" value="Vaccinia Virus protein VP39"/>
    <property type="match status" value="1"/>
</dbReference>
<dbReference type="InterPro" id="IPR029063">
    <property type="entry name" value="SAM-dependent_MTases_sf"/>
</dbReference>
<dbReference type="GO" id="GO:0032259">
    <property type="term" value="P:methylation"/>
    <property type="evidence" value="ECO:0007669"/>
    <property type="project" value="UniProtKB-KW"/>
</dbReference>
<evidence type="ECO:0000313" key="3">
    <source>
        <dbReference type="Proteomes" id="UP000501346"/>
    </source>
</evidence>
<name>A0A6C1DMF5_SACPS</name>
<gene>
    <name evidence="2" type="primary">EFM2_1</name>
    <name evidence="2" type="ORF">GRS66_000463</name>
</gene>
<proteinExistence type="predicted"/>
<protein>
    <submittedName>
        <fullName evidence="2">S-adenosylmethionine-dependent methyltransferase</fullName>
    </submittedName>
</protein>
<evidence type="ECO:0000313" key="2">
    <source>
        <dbReference type="EMBL" id="QID78258.1"/>
    </source>
</evidence>
<reference evidence="2 3" key="1">
    <citation type="journal article" date="2019" name="BMC Genomics">
        <title>Chromosome level assembly and comparative genome analysis confirm lager-brewing yeasts originated from a single hybridization.</title>
        <authorList>
            <person name="Salazar A.N."/>
            <person name="Gorter de Vries A.R."/>
            <person name="van den Broek M."/>
            <person name="Brouwers N."/>
            <person name="de la Torre Cortes P."/>
            <person name="Kuijpers N.G.A."/>
            <person name="Daran J.G."/>
            <person name="Abeel T."/>
        </authorList>
    </citation>
    <scope>NUCLEOTIDE SEQUENCE [LARGE SCALE GENOMIC DNA]</scope>
    <source>
        <strain evidence="2 3">CBS 1483</strain>
    </source>
</reference>
<accession>A0A6C1DMF5</accession>
<dbReference type="PANTHER" id="PTHR14614:SF156">
    <property type="entry name" value="PROTEIN-LYSINE N-METHYLTRANSFERASE EFM2"/>
    <property type="match status" value="1"/>
</dbReference>
<dbReference type="CDD" id="cd02440">
    <property type="entry name" value="AdoMet_MTases"/>
    <property type="match status" value="1"/>
</dbReference>
<dbReference type="Proteomes" id="UP000501346">
    <property type="component" value="Chromosome ScII"/>
</dbReference>
<dbReference type="EMBL" id="CP048984">
    <property type="protein sequence ID" value="QID78258.1"/>
    <property type="molecule type" value="Genomic_DNA"/>
</dbReference>
<dbReference type="AlphaFoldDB" id="A0A6C1DMF5"/>